<dbReference type="Proteomes" id="UP000242875">
    <property type="component" value="Unassembled WGS sequence"/>
</dbReference>
<dbReference type="OrthoDB" id="2555434at2759"/>
<gene>
    <name evidence="3" type="ORF">BZG36_04425</name>
</gene>
<comment type="caution">
    <text evidence="3">The sequence shown here is derived from an EMBL/GenBank/DDBJ whole genome shotgun (WGS) entry which is preliminary data.</text>
</comment>
<dbReference type="PANTHER" id="PTHR38646:SF1">
    <property type="entry name" value="DUF202 DOMAIN-CONTAINING PROTEIN"/>
    <property type="match status" value="1"/>
</dbReference>
<protein>
    <recommendedName>
        <fullName evidence="5">DUF202 domain-containing protein</fullName>
    </recommendedName>
</protein>
<reference evidence="3 4" key="1">
    <citation type="journal article" date="2017" name="Mycologia">
        <title>Bifiguratus adelaidae, gen. et sp. nov., a new member of Mucoromycotina in endophytic and soil-dwelling habitats.</title>
        <authorList>
            <person name="Torres-Cruz T.J."/>
            <person name="Billingsley Tobias T.L."/>
            <person name="Almatruk M."/>
            <person name="Hesse C."/>
            <person name="Kuske C.R."/>
            <person name="Desiro A."/>
            <person name="Benucci G.M."/>
            <person name="Bonito G."/>
            <person name="Stajich J.E."/>
            <person name="Dunlap C."/>
            <person name="Arnold A.E."/>
            <person name="Porras-Alfaro A."/>
        </authorList>
    </citation>
    <scope>NUCLEOTIDE SEQUENCE [LARGE SCALE GENOMIC DNA]</scope>
    <source>
        <strain evidence="3 4">AZ0501</strain>
    </source>
</reference>
<accession>A0A261XWP9</accession>
<evidence type="ECO:0008006" key="5">
    <source>
        <dbReference type="Google" id="ProtNLM"/>
    </source>
</evidence>
<organism evidence="3 4">
    <name type="scientific">Bifiguratus adelaidae</name>
    <dbReference type="NCBI Taxonomy" id="1938954"/>
    <lineage>
        <taxon>Eukaryota</taxon>
        <taxon>Fungi</taxon>
        <taxon>Fungi incertae sedis</taxon>
        <taxon>Mucoromycota</taxon>
        <taxon>Mucoromycotina</taxon>
        <taxon>Endogonomycetes</taxon>
        <taxon>Endogonales</taxon>
        <taxon>Endogonales incertae sedis</taxon>
        <taxon>Bifiguratus</taxon>
    </lineage>
</organism>
<evidence type="ECO:0000313" key="3">
    <source>
        <dbReference type="EMBL" id="OZJ02796.1"/>
    </source>
</evidence>
<dbReference type="AlphaFoldDB" id="A0A261XWP9"/>
<keyword evidence="4" id="KW-1185">Reference proteome</keyword>
<keyword evidence="2" id="KW-0472">Membrane</keyword>
<keyword evidence="2" id="KW-1133">Transmembrane helix</keyword>
<feature type="transmembrane region" description="Helical" evidence="2">
    <location>
        <begin position="125"/>
        <end position="142"/>
    </location>
</feature>
<feature type="transmembrane region" description="Helical" evidence="2">
    <location>
        <begin position="163"/>
        <end position="183"/>
    </location>
</feature>
<dbReference type="PANTHER" id="PTHR38646">
    <property type="entry name" value="YALI0F00814P"/>
    <property type="match status" value="1"/>
</dbReference>
<name>A0A261XWP9_9FUNG</name>
<dbReference type="EMBL" id="MVBO01000125">
    <property type="protein sequence ID" value="OZJ02796.1"/>
    <property type="molecule type" value="Genomic_DNA"/>
</dbReference>
<feature type="region of interest" description="Disordered" evidence="1">
    <location>
        <begin position="46"/>
        <end position="67"/>
    </location>
</feature>
<proteinExistence type="predicted"/>
<keyword evidence="2" id="KW-0812">Transmembrane</keyword>
<sequence>MAGDSVKADVRAATAPIRGTALVIEEARAPHEELNSQQVVAMLAEDESLSEDQAGTSKHSRKDRKAKEELIRGHRRKSVLLTDAELLEVRARQRTFEGAYWRTGLASFSTGLLVLKLFTLSFYRIGITFFVFGFAMLVIAVLRRRNSGDIFDLEVPFWTSGGWVVLTGAVTLGCYIAFLVLLYQL</sequence>
<evidence type="ECO:0000313" key="4">
    <source>
        <dbReference type="Proteomes" id="UP000242875"/>
    </source>
</evidence>
<evidence type="ECO:0000256" key="1">
    <source>
        <dbReference type="SAM" id="MobiDB-lite"/>
    </source>
</evidence>
<evidence type="ECO:0000256" key="2">
    <source>
        <dbReference type="SAM" id="Phobius"/>
    </source>
</evidence>